<keyword evidence="1" id="KW-0449">Lipoprotein</keyword>
<dbReference type="Gene3D" id="1.25.40.390">
    <property type="match status" value="1"/>
</dbReference>
<dbReference type="RefSeq" id="WP_264137911.1">
    <property type="nucleotide sequence ID" value="NZ_JAOYOD010000001.1"/>
</dbReference>
<dbReference type="PROSITE" id="PS51257">
    <property type="entry name" value="PROKAR_LIPOPROTEIN"/>
    <property type="match status" value="1"/>
</dbReference>
<dbReference type="InterPro" id="IPR041662">
    <property type="entry name" value="SusD-like_2"/>
</dbReference>
<dbReference type="EMBL" id="JAOYOD010000001">
    <property type="protein sequence ID" value="MCV9387084.1"/>
    <property type="molecule type" value="Genomic_DNA"/>
</dbReference>
<organism evidence="1 2">
    <name type="scientific">Reichenbachiella ulvae</name>
    <dbReference type="NCBI Taxonomy" id="2980104"/>
    <lineage>
        <taxon>Bacteria</taxon>
        <taxon>Pseudomonadati</taxon>
        <taxon>Bacteroidota</taxon>
        <taxon>Cytophagia</taxon>
        <taxon>Cytophagales</taxon>
        <taxon>Reichenbachiellaceae</taxon>
        <taxon>Reichenbachiella</taxon>
    </lineage>
</organism>
<dbReference type="SUPFAM" id="SSF48452">
    <property type="entry name" value="TPR-like"/>
    <property type="match status" value="1"/>
</dbReference>
<dbReference type="Pfam" id="PF12771">
    <property type="entry name" value="SusD-like_2"/>
    <property type="match status" value="1"/>
</dbReference>
<reference evidence="1 2" key="1">
    <citation type="submission" date="2022-10" db="EMBL/GenBank/DDBJ databases">
        <title>Comparative genomics and taxonomic characterization of three novel marine species of genus Reichenbachiella exhibiting antioxidant and polysaccharide degradation activities.</title>
        <authorList>
            <person name="Muhammad N."/>
            <person name="Lee Y.-J."/>
            <person name="Ko J."/>
            <person name="Kim S.-G."/>
        </authorList>
    </citation>
    <scope>NUCLEOTIDE SEQUENCE [LARGE SCALE GENOMIC DNA]</scope>
    <source>
        <strain evidence="1 2">ABR2-5</strain>
    </source>
</reference>
<accession>A0ABT3CU86</accession>
<dbReference type="InterPro" id="IPR011990">
    <property type="entry name" value="TPR-like_helical_dom_sf"/>
</dbReference>
<dbReference type="Proteomes" id="UP001300692">
    <property type="component" value="Unassembled WGS sequence"/>
</dbReference>
<gene>
    <name evidence="1" type="ORF">N7U62_10450</name>
</gene>
<proteinExistence type="predicted"/>
<comment type="caution">
    <text evidence="1">The sequence shown here is derived from an EMBL/GenBank/DDBJ whole genome shotgun (WGS) entry which is preliminary data.</text>
</comment>
<keyword evidence="2" id="KW-1185">Reference proteome</keyword>
<sequence length="517" mass="55996">MKRILIIILTGIVIASCTNDLSELNVNPNQPGTGASTDLAPLLTYLERHTFAESRYNTWRGNLIFGSRFGDQWSFGFSGTWFGNAAGFGYNAGWTDAAWDDPYSKVPATLKSLIDGTSEGASAENPAVNAVARIISGFFFQRMTDQFGSIPYTEAGTGIPTPAFESQQAIYSAIMTDLGDAIEVLKNAGPTHDYAGQDIVYNGDVSKWIKAANTLRLRMALRSKDAPGNISDQVIAAAMAEGEFLSDAEDIFQVSRDYKNADVLFNGYSDIWHTFAGCCGPAAQWVLSNTLVDKLKADNDPRLFVYAQPIEGGTEGVVDDYVGSVVASNADYSNAVTFDSFSKPNARVYSEGEDVLPSIIMTPAEAELLQAEVALDNGNMALAATHFQNGIRASMVQWEVPTADIDAYLAATTLSTDAATAFDQIAIQRWLAAYTYGYEVWSIARRMKVAEQLGFEEKPFTEGGVYGNSAGGAENVLPKRLKYATNTVNLNSQGVAQGNEFNGGPDMMTTKVWWDVD</sequence>
<evidence type="ECO:0000313" key="2">
    <source>
        <dbReference type="Proteomes" id="UP001300692"/>
    </source>
</evidence>
<name>A0ABT3CU86_9BACT</name>
<evidence type="ECO:0000313" key="1">
    <source>
        <dbReference type="EMBL" id="MCV9387084.1"/>
    </source>
</evidence>
<protein>
    <submittedName>
        <fullName evidence="1">SusD/RagB family nutrient-binding outer membrane lipoprotein</fullName>
    </submittedName>
</protein>